<proteinExistence type="predicted"/>
<evidence type="ECO:0000313" key="2">
    <source>
        <dbReference type="EMBL" id="KAJ1607832.1"/>
    </source>
</evidence>
<feature type="compositionally biased region" description="Acidic residues" evidence="1">
    <location>
        <begin position="100"/>
        <end position="114"/>
    </location>
</feature>
<dbReference type="AlphaFoldDB" id="A0A9D5DFV8"/>
<dbReference type="InterPro" id="IPR011107">
    <property type="entry name" value="PPI_Ypi1"/>
</dbReference>
<dbReference type="Pfam" id="PF07491">
    <property type="entry name" value="PPI_Ypi1"/>
    <property type="match status" value="1"/>
</dbReference>
<dbReference type="EMBL" id="JAPCXC010000054">
    <property type="protein sequence ID" value="KAJ1607832.1"/>
    <property type="molecule type" value="Genomic_DNA"/>
</dbReference>
<dbReference type="GO" id="GO:0005634">
    <property type="term" value="C:nucleus"/>
    <property type="evidence" value="ECO:0007669"/>
    <property type="project" value="TreeGrafter"/>
</dbReference>
<feature type="region of interest" description="Disordered" evidence="1">
    <location>
        <begin position="92"/>
        <end position="125"/>
    </location>
</feature>
<dbReference type="GO" id="GO:0008157">
    <property type="term" value="F:protein phosphatase 1 binding"/>
    <property type="evidence" value="ECO:0007669"/>
    <property type="project" value="TreeGrafter"/>
</dbReference>
<sequence>MSQTIYRTKASNFTVLKVEEKDVSHDGGDNPKEASDFNVEDHVGVSQHNKMNNTKSGNKLANSVTWDESTIDNEMMNRKKSKKCCIFHKKKDFGESSSSSDDESDSDNTSEDDQCIGRCASKRAQ</sequence>
<evidence type="ECO:0008006" key="3">
    <source>
        <dbReference type="Google" id="ProtNLM"/>
    </source>
</evidence>
<protein>
    <recommendedName>
        <fullName evidence="3">Protein phosphatase inhibitor</fullName>
    </recommendedName>
</protein>
<dbReference type="OrthoDB" id="344309at2759"/>
<dbReference type="GO" id="GO:0004865">
    <property type="term" value="F:protein serine/threonine phosphatase inhibitor activity"/>
    <property type="evidence" value="ECO:0007669"/>
    <property type="project" value="InterPro"/>
</dbReference>
<evidence type="ECO:0000256" key="1">
    <source>
        <dbReference type="SAM" id="MobiDB-lite"/>
    </source>
</evidence>
<gene>
    <name evidence="2" type="ORF">OJ253_2180</name>
</gene>
<name>A0A9D5DFV8_9CRYT</name>
<reference evidence="2" key="1">
    <citation type="submission" date="2022-10" db="EMBL/GenBank/DDBJ databases">
        <title>Adaptive evolution leads to modifications in subtelomeric GC content in a zoonotic Cryptosporidium species.</title>
        <authorList>
            <person name="Li J."/>
            <person name="Feng Y."/>
            <person name="Xiao L."/>
        </authorList>
    </citation>
    <scope>NUCLEOTIDE SEQUENCE</scope>
    <source>
        <strain evidence="2">33844</strain>
    </source>
</reference>
<organism evidence="2">
    <name type="scientific">Cryptosporidium canis</name>
    <dbReference type="NCBI Taxonomy" id="195482"/>
    <lineage>
        <taxon>Eukaryota</taxon>
        <taxon>Sar</taxon>
        <taxon>Alveolata</taxon>
        <taxon>Apicomplexa</taxon>
        <taxon>Conoidasida</taxon>
        <taxon>Coccidia</taxon>
        <taxon>Eucoccidiorida</taxon>
        <taxon>Eimeriorina</taxon>
        <taxon>Cryptosporidiidae</taxon>
        <taxon>Cryptosporidium</taxon>
    </lineage>
</organism>
<accession>A0A9D5DFV8</accession>
<dbReference type="PANTHER" id="PTHR20835">
    <property type="entry name" value="E3 UBIQUITIN-PROTEIN LIGASE PPP1R11-RELATED"/>
    <property type="match status" value="1"/>
</dbReference>
<dbReference type="PANTHER" id="PTHR20835:SF0">
    <property type="entry name" value="E3 UBIQUITIN-PROTEIN LIGASE PPP1R11"/>
    <property type="match status" value="1"/>
</dbReference>
<comment type="caution">
    <text evidence="2">The sequence shown here is derived from an EMBL/GenBank/DDBJ whole genome shotgun (WGS) entry which is preliminary data.</text>
</comment>
<dbReference type="Proteomes" id="UP001067231">
    <property type="component" value="Unassembled WGS sequence"/>
</dbReference>